<proteinExistence type="inferred from homology"/>
<keyword evidence="2" id="KW-0479">Metal-binding</keyword>
<accession>A0ABQ2WR61</accession>
<name>A0ABQ2WR61_9ALTE</name>
<evidence type="ECO:0000256" key="7">
    <source>
        <dbReference type="SAM" id="Phobius"/>
    </source>
</evidence>
<dbReference type="Gene3D" id="3.30.2010.10">
    <property type="entry name" value="Metalloproteases ('zincins'), catalytic domain"/>
    <property type="match status" value="1"/>
</dbReference>
<protein>
    <recommendedName>
        <fullName evidence="8">Peptidase M48 domain-containing protein</fullName>
    </recommendedName>
</protein>
<evidence type="ECO:0000256" key="1">
    <source>
        <dbReference type="ARBA" id="ARBA00022670"/>
    </source>
</evidence>
<dbReference type="InterPro" id="IPR001915">
    <property type="entry name" value="Peptidase_M48"/>
</dbReference>
<gene>
    <name evidence="9" type="ORF">GCM10008111_24550</name>
</gene>
<evidence type="ECO:0000256" key="2">
    <source>
        <dbReference type="ARBA" id="ARBA00022723"/>
    </source>
</evidence>
<dbReference type="Proteomes" id="UP000634667">
    <property type="component" value="Unassembled WGS sequence"/>
</dbReference>
<evidence type="ECO:0000259" key="8">
    <source>
        <dbReference type="Pfam" id="PF01435"/>
    </source>
</evidence>
<evidence type="ECO:0000313" key="10">
    <source>
        <dbReference type="Proteomes" id="UP000634667"/>
    </source>
</evidence>
<comment type="cofactor">
    <cofactor evidence="6">
        <name>Zn(2+)</name>
        <dbReference type="ChEBI" id="CHEBI:29105"/>
    </cofactor>
    <text evidence="6">Binds 1 zinc ion per subunit.</text>
</comment>
<keyword evidence="7" id="KW-1133">Transmembrane helix</keyword>
<sequence length="266" mass="29410">MAYQPRLPKTNPNIGRQRPLQDLLLIGSALLALLFLLYWLLGLALDKALNHLSPELEQQWFANFASKPEPSPQQAYLQQLTQDLQKCSTVPYPVNVHFIDKAIANAGVMPGGTMLVYRGLLEKLDSENALAFILAHELAHLQHRDHLRGFGRALVLAVITSTLTGSSGAGQIFLPATEFGMAQHSQQRELAADAAALTMLNCRYGHTGAAEVFFHAMLQLDTSKLPSWFDSHPKLQLRLDAIQQQRQQQGYSNGTLTPLPAVLMPK</sequence>
<comment type="caution">
    <text evidence="9">The sequence shown here is derived from an EMBL/GenBank/DDBJ whole genome shotgun (WGS) entry which is preliminary data.</text>
</comment>
<dbReference type="EMBL" id="BMYR01000010">
    <property type="protein sequence ID" value="GGW67588.1"/>
    <property type="molecule type" value="Genomic_DNA"/>
</dbReference>
<organism evidence="9 10">
    <name type="scientific">Alishewanella tabrizica</name>
    <dbReference type="NCBI Taxonomy" id="671278"/>
    <lineage>
        <taxon>Bacteria</taxon>
        <taxon>Pseudomonadati</taxon>
        <taxon>Pseudomonadota</taxon>
        <taxon>Gammaproteobacteria</taxon>
        <taxon>Alteromonadales</taxon>
        <taxon>Alteromonadaceae</taxon>
        <taxon>Alishewanella</taxon>
    </lineage>
</organism>
<evidence type="ECO:0000256" key="3">
    <source>
        <dbReference type="ARBA" id="ARBA00022801"/>
    </source>
</evidence>
<keyword evidence="1 6" id="KW-0645">Protease</keyword>
<keyword evidence="10" id="KW-1185">Reference proteome</keyword>
<keyword evidence="3 6" id="KW-0378">Hydrolase</keyword>
<dbReference type="CDD" id="cd07324">
    <property type="entry name" value="M48C_Oma1-like"/>
    <property type="match status" value="1"/>
</dbReference>
<keyword evidence="7" id="KW-0472">Membrane</keyword>
<comment type="similarity">
    <text evidence="6">Belongs to the peptidase M48 family.</text>
</comment>
<keyword evidence="7" id="KW-0812">Transmembrane</keyword>
<evidence type="ECO:0000256" key="5">
    <source>
        <dbReference type="ARBA" id="ARBA00023049"/>
    </source>
</evidence>
<keyword evidence="4 6" id="KW-0862">Zinc</keyword>
<feature type="domain" description="Peptidase M48" evidence="8">
    <location>
        <begin position="73"/>
        <end position="244"/>
    </location>
</feature>
<dbReference type="PANTHER" id="PTHR22726:SF1">
    <property type="entry name" value="METALLOENDOPEPTIDASE OMA1, MITOCHONDRIAL"/>
    <property type="match status" value="1"/>
</dbReference>
<evidence type="ECO:0000256" key="4">
    <source>
        <dbReference type="ARBA" id="ARBA00022833"/>
    </source>
</evidence>
<dbReference type="RefSeq" id="WP_189483522.1">
    <property type="nucleotide sequence ID" value="NZ_BMYR01000010.1"/>
</dbReference>
<keyword evidence="5 6" id="KW-0482">Metalloprotease</keyword>
<evidence type="ECO:0000313" key="9">
    <source>
        <dbReference type="EMBL" id="GGW67588.1"/>
    </source>
</evidence>
<evidence type="ECO:0000256" key="6">
    <source>
        <dbReference type="RuleBase" id="RU003983"/>
    </source>
</evidence>
<feature type="transmembrane region" description="Helical" evidence="7">
    <location>
        <begin position="23"/>
        <end position="45"/>
    </location>
</feature>
<dbReference type="PANTHER" id="PTHR22726">
    <property type="entry name" value="METALLOENDOPEPTIDASE OMA1"/>
    <property type="match status" value="1"/>
</dbReference>
<dbReference type="Pfam" id="PF01435">
    <property type="entry name" value="Peptidase_M48"/>
    <property type="match status" value="1"/>
</dbReference>
<reference evidence="10" key="1">
    <citation type="journal article" date="2019" name="Int. J. Syst. Evol. Microbiol.">
        <title>The Global Catalogue of Microorganisms (GCM) 10K type strain sequencing project: providing services to taxonomists for standard genome sequencing and annotation.</title>
        <authorList>
            <consortium name="The Broad Institute Genomics Platform"/>
            <consortium name="The Broad Institute Genome Sequencing Center for Infectious Disease"/>
            <person name="Wu L."/>
            <person name="Ma J."/>
        </authorList>
    </citation>
    <scope>NUCLEOTIDE SEQUENCE [LARGE SCALE GENOMIC DNA]</scope>
    <source>
        <strain evidence="10">KCTC 23723</strain>
    </source>
</reference>
<dbReference type="InterPro" id="IPR051156">
    <property type="entry name" value="Mito/Outer_Membr_Metalloprot"/>
</dbReference>